<protein>
    <recommendedName>
        <fullName evidence="3">Cystathionine beta-lyase</fullName>
    </recommendedName>
</protein>
<dbReference type="GO" id="GO:0009055">
    <property type="term" value="F:electron transfer activity"/>
    <property type="evidence" value="ECO:0007669"/>
    <property type="project" value="InterPro"/>
</dbReference>
<reference evidence="1 2" key="1">
    <citation type="journal article" date="2020" name="Cell Rep.">
        <title>Local necrotic cells trigger systemic immune activation via gut microbiome dysbiosis in Drosophila.</title>
        <authorList>
            <person name="Kosakamoto H."/>
            <person name="Yamauchi T."/>
            <person name="Akuzawa-Tokita Y."/>
            <person name="Nishimura K."/>
            <person name="Soga T."/>
            <person name="Murakami T."/>
            <person name="Mori H."/>
            <person name="Yamamoto K."/>
            <person name="Miyazaki R."/>
            <person name="Koto A."/>
            <person name="Miura M."/>
            <person name="Obata F."/>
        </authorList>
    </citation>
    <scope>NUCLEOTIDE SEQUENCE [LARGE SCALE GENOMIC DNA]</scope>
    <source>
        <strain evidence="1 2">Ai</strain>
    </source>
</reference>
<dbReference type="Proteomes" id="UP000548726">
    <property type="component" value="Unassembled WGS sequence"/>
</dbReference>
<dbReference type="SUPFAM" id="SSF46626">
    <property type="entry name" value="Cytochrome c"/>
    <property type="match status" value="1"/>
</dbReference>
<dbReference type="Gene3D" id="1.10.760.10">
    <property type="entry name" value="Cytochrome c-like domain"/>
    <property type="match status" value="1"/>
</dbReference>
<evidence type="ECO:0000313" key="1">
    <source>
        <dbReference type="EMBL" id="GFE93405.1"/>
    </source>
</evidence>
<dbReference type="GO" id="GO:0020037">
    <property type="term" value="F:heme binding"/>
    <property type="evidence" value="ECO:0007669"/>
    <property type="project" value="InterPro"/>
</dbReference>
<keyword evidence="2" id="KW-1185">Reference proteome</keyword>
<dbReference type="InterPro" id="IPR036909">
    <property type="entry name" value="Cyt_c-like_dom_sf"/>
</dbReference>
<sequence length="171" mass="17983">MPHTLSRKATGFCMTPRAMRSPRAVWFLAGAVSALLAGVGAPLSTRAAVLDHATTNYLTHCGGCHGIEGVSARTFVPVLRDHVGTFLCSAEGRAYIGRVPGVSMSLIRDDQELADVMNFVLFRLGGASTPAGTKPFTAAEIHVARAQPIASTDLLALRAEVLARAAAQCPR</sequence>
<proteinExistence type="predicted"/>
<organism evidence="1 2">
    <name type="scientific">Acetobacter persici</name>
    <dbReference type="NCBI Taxonomy" id="1076596"/>
    <lineage>
        <taxon>Bacteria</taxon>
        <taxon>Pseudomonadati</taxon>
        <taxon>Pseudomonadota</taxon>
        <taxon>Alphaproteobacteria</taxon>
        <taxon>Acetobacterales</taxon>
        <taxon>Acetobacteraceae</taxon>
        <taxon>Acetobacter</taxon>
    </lineage>
</organism>
<evidence type="ECO:0008006" key="3">
    <source>
        <dbReference type="Google" id="ProtNLM"/>
    </source>
</evidence>
<dbReference type="AlphaFoldDB" id="A0A6V8IDJ0"/>
<evidence type="ECO:0000313" key="2">
    <source>
        <dbReference type="Proteomes" id="UP000548726"/>
    </source>
</evidence>
<dbReference type="EMBL" id="BLJP01000004">
    <property type="protein sequence ID" value="GFE93405.1"/>
    <property type="molecule type" value="Genomic_DNA"/>
</dbReference>
<comment type="caution">
    <text evidence="1">The sequence shown here is derived from an EMBL/GenBank/DDBJ whole genome shotgun (WGS) entry which is preliminary data.</text>
</comment>
<name>A0A6V8IDJ0_9PROT</name>
<gene>
    <name evidence="1" type="ORF">DmAi_14640</name>
</gene>
<accession>A0A6V8IDJ0</accession>